<reference evidence="2" key="1">
    <citation type="submission" date="2020-12" db="EMBL/GenBank/DDBJ databases">
        <title>Desulfobium dissulfuricans gen. nov., sp. nov., a novel mesophilic, sulfate-reducing bacterium isolated from a deep-sea hydrothermal vent.</title>
        <authorList>
            <person name="Hashimoto Y."/>
            <person name="Tame A."/>
            <person name="Sawayama S."/>
            <person name="Miyazaki J."/>
            <person name="Takai K."/>
            <person name="Nakagawa S."/>
        </authorList>
    </citation>
    <scope>NUCLEOTIDE SEQUENCE</scope>
    <source>
        <strain evidence="2">GF1</strain>
    </source>
</reference>
<dbReference type="Proteomes" id="UP001063350">
    <property type="component" value="Chromosome"/>
</dbReference>
<keyword evidence="1" id="KW-0732">Signal</keyword>
<feature type="chain" id="PRO_5037977035" evidence="1">
    <location>
        <begin position="17"/>
        <end position="120"/>
    </location>
</feature>
<feature type="signal peptide" evidence="1">
    <location>
        <begin position="1"/>
        <end position="16"/>
    </location>
</feature>
<protein>
    <submittedName>
        <fullName evidence="2">Uncharacterized protein</fullName>
    </submittedName>
</protein>
<accession>A0A915U9Q4</accession>
<name>A0A915U9Q4_9BACT</name>
<dbReference type="RefSeq" id="WP_267928513.1">
    <property type="nucleotide sequence ID" value="NZ_AP024233.1"/>
</dbReference>
<evidence type="ECO:0000256" key="1">
    <source>
        <dbReference type="SAM" id="SignalP"/>
    </source>
</evidence>
<keyword evidence="3" id="KW-1185">Reference proteome</keyword>
<dbReference type="KEGG" id="ddu:GF1_09910"/>
<evidence type="ECO:0000313" key="2">
    <source>
        <dbReference type="EMBL" id="BCO08615.1"/>
    </source>
</evidence>
<proteinExistence type="predicted"/>
<gene>
    <name evidence="2" type="ORF">GF1_09910</name>
</gene>
<dbReference type="EMBL" id="AP024233">
    <property type="protein sequence ID" value="BCO08615.1"/>
    <property type="molecule type" value="Genomic_DNA"/>
</dbReference>
<organism evidence="2 3">
    <name type="scientific">Desulfolithobacter dissulfuricans</name>
    <dbReference type="NCBI Taxonomy" id="2795293"/>
    <lineage>
        <taxon>Bacteria</taxon>
        <taxon>Pseudomonadati</taxon>
        <taxon>Thermodesulfobacteriota</taxon>
        <taxon>Desulfobulbia</taxon>
        <taxon>Desulfobulbales</taxon>
        <taxon>Desulfobulbaceae</taxon>
        <taxon>Desulfolithobacter</taxon>
    </lineage>
</organism>
<evidence type="ECO:0000313" key="3">
    <source>
        <dbReference type="Proteomes" id="UP001063350"/>
    </source>
</evidence>
<sequence>MSKLPYRAGLSLLALAAVLLPIQAVGESGSHGSGSVMARINHAVEPFDSTKIESAYPLPVTTVRAKETYQGGTFRVLARKGEIKRFRCSSCHNDKPIRVQDGAVLTHGDIRLNHGLGRIS</sequence>
<dbReference type="AlphaFoldDB" id="A0A915U9Q4"/>